<organism evidence="2 3">
    <name type="scientific">Tilletia indica</name>
    <dbReference type="NCBI Taxonomy" id="43049"/>
    <lineage>
        <taxon>Eukaryota</taxon>
        <taxon>Fungi</taxon>
        <taxon>Dikarya</taxon>
        <taxon>Basidiomycota</taxon>
        <taxon>Ustilaginomycotina</taxon>
        <taxon>Exobasidiomycetes</taxon>
        <taxon>Tilletiales</taxon>
        <taxon>Tilletiaceae</taxon>
        <taxon>Tilletia</taxon>
    </lineage>
</organism>
<feature type="compositionally biased region" description="Polar residues" evidence="1">
    <location>
        <begin position="1"/>
        <end position="14"/>
    </location>
</feature>
<reference evidence="2" key="2">
    <citation type="journal article" date="2019" name="IMA Fungus">
        <title>Genome sequencing and comparison of five Tilletia species to identify candidate genes for the detection of regulated species infecting wheat.</title>
        <authorList>
            <person name="Nguyen H.D.T."/>
            <person name="Sultana T."/>
            <person name="Kesanakurti P."/>
            <person name="Hambleton S."/>
        </authorList>
    </citation>
    <scope>NUCLEOTIDE SEQUENCE</scope>
    <source>
        <strain evidence="2">DAOMC 236416</strain>
    </source>
</reference>
<dbReference type="AlphaFoldDB" id="A0A177TCW8"/>
<name>A0A177TCW8_9BASI</name>
<protein>
    <submittedName>
        <fullName evidence="2">Uncharacterized protein</fullName>
    </submittedName>
</protein>
<dbReference type="Proteomes" id="UP000077521">
    <property type="component" value="Unassembled WGS sequence"/>
</dbReference>
<keyword evidence="3" id="KW-1185">Reference proteome</keyword>
<reference evidence="2" key="1">
    <citation type="submission" date="2016-04" db="EMBL/GenBank/DDBJ databases">
        <authorList>
            <person name="Nguyen H.D."/>
            <person name="Samba Siva P."/>
            <person name="Cullis J."/>
            <person name="Levesque C.A."/>
            <person name="Hambleton S."/>
        </authorList>
    </citation>
    <scope>NUCLEOTIDE SEQUENCE</scope>
    <source>
        <strain evidence="2">DAOMC 236416</strain>
    </source>
</reference>
<feature type="region of interest" description="Disordered" evidence="1">
    <location>
        <begin position="1"/>
        <end position="39"/>
    </location>
</feature>
<evidence type="ECO:0000313" key="2">
    <source>
        <dbReference type="EMBL" id="KAE8251486.1"/>
    </source>
</evidence>
<evidence type="ECO:0000313" key="3">
    <source>
        <dbReference type="Proteomes" id="UP000077521"/>
    </source>
</evidence>
<accession>A0A177TCW8</accession>
<evidence type="ECO:0000256" key="1">
    <source>
        <dbReference type="SAM" id="MobiDB-lite"/>
    </source>
</evidence>
<comment type="caution">
    <text evidence="2">The sequence shown here is derived from an EMBL/GenBank/DDBJ whole genome shotgun (WGS) entry which is preliminary data.</text>
</comment>
<gene>
    <name evidence="2" type="ORF">A4X13_0g3972</name>
</gene>
<dbReference type="EMBL" id="LWDF02000244">
    <property type="protein sequence ID" value="KAE8251486.1"/>
    <property type="molecule type" value="Genomic_DNA"/>
</dbReference>
<sequence length="89" mass="9891">MKNSKANTSTSKANGSDVKISKFNVPARRRDVQRSSNSNTFMSNVTARRDEVDRAFLFPPYFARADPNIFSLDDRAPVAILKTGSEPPN</sequence>
<proteinExistence type="predicted"/>